<gene>
    <name evidence="1" type="ORF">V6N12_045474</name>
</gene>
<protein>
    <submittedName>
        <fullName evidence="1">Uncharacterized protein</fullName>
    </submittedName>
</protein>
<dbReference type="Proteomes" id="UP001472677">
    <property type="component" value="Unassembled WGS sequence"/>
</dbReference>
<dbReference type="EMBL" id="JBBPBM010000003">
    <property type="protein sequence ID" value="KAK8593392.1"/>
    <property type="molecule type" value="Genomic_DNA"/>
</dbReference>
<sequence>MHYRFSHTDTRARVSVLKANFGGQFYVSRIGSLAHVLVPMSSYPYGQVGSDTDLSYCDPPYRYGIMRIDTAGRGPFDVKFCMAI</sequence>
<organism evidence="1 2">
    <name type="scientific">Hibiscus sabdariffa</name>
    <name type="common">roselle</name>
    <dbReference type="NCBI Taxonomy" id="183260"/>
    <lineage>
        <taxon>Eukaryota</taxon>
        <taxon>Viridiplantae</taxon>
        <taxon>Streptophyta</taxon>
        <taxon>Embryophyta</taxon>
        <taxon>Tracheophyta</taxon>
        <taxon>Spermatophyta</taxon>
        <taxon>Magnoliopsida</taxon>
        <taxon>eudicotyledons</taxon>
        <taxon>Gunneridae</taxon>
        <taxon>Pentapetalae</taxon>
        <taxon>rosids</taxon>
        <taxon>malvids</taxon>
        <taxon>Malvales</taxon>
        <taxon>Malvaceae</taxon>
        <taxon>Malvoideae</taxon>
        <taxon>Hibiscus</taxon>
    </lineage>
</organism>
<evidence type="ECO:0000313" key="2">
    <source>
        <dbReference type="Proteomes" id="UP001472677"/>
    </source>
</evidence>
<accession>A0ABR2G2U8</accession>
<reference evidence="1 2" key="1">
    <citation type="journal article" date="2024" name="G3 (Bethesda)">
        <title>Genome assembly of Hibiscus sabdariffa L. provides insights into metabolisms of medicinal natural products.</title>
        <authorList>
            <person name="Kim T."/>
        </authorList>
    </citation>
    <scope>NUCLEOTIDE SEQUENCE [LARGE SCALE GENOMIC DNA]</scope>
    <source>
        <strain evidence="1">TK-2024</strain>
        <tissue evidence="1">Old leaves</tissue>
    </source>
</reference>
<proteinExistence type="predicted"/>
<keyword evidence="2" id="KW-1185">Reference proteome</keyword>
<evidence type="ECO:0000313" key="1">
    <source>
        <dbReference type="EMBL" id="KAK8593392.1"/>
    </source>
</evidence>
<comment type="caution">
    <text evidence="1">The sequence shown here is derived from an EMBL/GenBank/DDBJ whole genome shotgun (WGS) entry which is preliminary data.</text>
</comment>
<name>A0ABR2G2U8_9ROSI</name>